<feature type="compositionally biased region" description="Basic and acidic residues" evidence="1">
    <location>
        <begin position="74"/>
        <end position="88"/>
    </location>
</feature>
<dbReference type="AlphaFoldDB" id="A0A2Z7BHL0"/>
<gene>
    <name evidence="2" type="ORF">F511_11094</name>
</gene>
<organism evidence="2 3">
    <name type="scientific">Dorcoceras hygrometricum</name>
    <dbReference type="NCBI Taxonomy" id="472368"/>
    <lineage>
        <taxon>Eukaryota</taxon>
        <taxon>Viridiplantae</taxon>
        <taxon>Streptophyta</taxon>
        <taxon>Embryophyta</taxon>
        <taxon>Tracheophyta</taxon>
        <taxon>Spermatophyta</taxon>
        <taxon>Magnoliopsida</taxon>
        <taxon>eudicotyledons</taxon>
        <taxon>Gunneridae</taxon>
        <taxon>Pentapetalae</taxon>
        <taxon>asterids</taxon>
        <taxon>lamiids</taxon>
        <taxon>Lamiales</taxon>
        <taxon>Gesneriaceae</taxon>
        <taxon>Didymocarpoideae</taxon>
        <taxon>Trichosporeae</taxon>
        <taxon>Loxocarpinae</taxon>
        <taxon>Dorcoceras</taxon>
    </lineage>
</organism>
<evidence type="ECO:0000313" key="2">
    <source>
        <dbReference type="EMBL" id="KZV33884.1"/>
    </source>
</evidence>
<reference evidence="2 3" key="1">
    <citation type="journal article" date="2015" name="Proc. Natl. Acad. Sci. U.S.A.">
        <title>The resurrection genome of Boea hygrometrica: A blueprint for survival of dehydration.</title>
        <authorList>
            <person name="Xiao L."/>
            <person name="Yang G."/>
            <person name="Zhang L."/>
            <person name="Yang X."/>
            <person name="Zhao S."/>
            <person name="Ji Z."/>
            <person name="Zhou Q."/>
            <person name="Hu M."/>
            <person name="Wang Y."/>
            <person name="Chen M."/>
            <person name="Xu Y."/>
            <person name="Jin H."/>
            <person name="Xiao X."/>
            <person name="Hu G."/>
            <person name="Bao F."/>
            <person name="Hu Y."/>
            <person name="Wan P."/>
            <person name="Li L."/>
            <person name="Deng X."/>
            <person name="Kuang T."/>
            <person name="Xiang C."/>
            <person name="Zhu J.K."/>
            <person name="Oliver M.J."/>
            <person name="He Y."/>
        </authorList>
    </citation>
    <scope>NUCLEOTIDE SEQUENCE [LARGE SCALE GENOMIC DNA]</scope>
    <source>
        <strain evidence="3">cv. XS01</strain>
    </source>
</reference>
<proteinExistence type="predicted"/>
<evidence type="ECO:0000256" key="1">
    <source>
        <dbReference type="SAM" id="MobiDB-lite"/>
    </source>
</evidence>
<evidence type="ECO:0000313" key="3">
    <source>
        <dbReference type="Proteomes" id="UP000250235"/>
    </source>
</evidence>
<protein>
    <submittedName>
        <fullName evidence="2">Uncharacterized protein</fullName>
    </submittedName>
</protein>
<keyword evidence="3" id="KW-1185">Reference proteome</keyword>
<feature type="region of interest" description="Disordered" evidence="1">
    <location>
        <begin position="74"/>
        <end position="95"/>
    </location>
</feature>
<name>A0A2Z7BHL0_9LAMI</name>
<dbReference type="EMBL" id="KV005654">
    <property type="protein sequence ID" value="KZV33884.1"/>
    <property type="molecule type" value="Genomic_DNA"/>
</dbReference>
<sequence length="202" mass="22671">MIDKRELCDPWLPSTDIGPILDDMQRLALTNFTRKSALQRLAVVVLLIRSTTEITIPSSVCTRKVTNVSRTESPLRDCRNKSDGDNYGRRRRRATGGCREWERGEGGGYYGFGVVECITDSACKNQSVMVSVQYGPFNTNIPIRSTTIGKSRVARDPITMHTSRRSNIDIACVTRIRRLPLIYVAVWSQTGGTELVSLRPFD</sequence>
<accession>A0A2Z7BHL0</accession>
<dbReference type="Proteomes" id="UP000250235">
    <property type="component" value="Unassembled WGS sequence"/>
</dbReference>